<comment type="caution">
    <text evidence="5">The sequence shown here is derived from an EMBL/GenBank/DDBJ whole genome shotgun (WGS) entry which is preliminary data.</text>
</comment>
<keyword evidence="2" id="KW-0560">Oxidoreductase</keyword>
<dbReference type="EMBL" id="LPJX01000077">
    <property type="protein sequence ID" value="KWF55853.1"/>
    <property type="molecule type" value="Genomic_DNA"/>
</dbReference>
<dbReference type="PROSITE" id="PS00070">
    <property type="entry name" value="ALDEHYDE_DEHYDR_CYS"/>
    <property type="match status" value="1"/>
</dbReference>
<evidence type="ECO:0000313" key="5">
    <source>
        <dbReference type="EMBL" id="KWF55853.1"/>
    </source>
</evidence>
<evidence type="ECO:0000313" key="6">
    <source>
        <dbReference type="Proteomes" id="UP000061512"/>
    </source>
</evidence>
<evidence type="ECO:0000256" key="2">
    <source>
        <dbReference type="ARBA" id="ARBA00023002"/>
    </source>
</evidence>
<gene>
    <name evidence="5" type="ORF">WT57_05080</name>
</gene>
<dbReference type="Proteomes" id="UP000061512">
    <property type="component" value="Unassembled WGS sequence"/>
</dbReference>
<dbReference type="GO" id="GO:0016620">
    <property type="term" value="F:oxidoreductase activity, acting on the aldehyde or oxo group of donors, NAD or NADP as acceptor"/>
    <property type="evidence" value="ECO:0007669"/>
    <property type="project" value="InterPro"/>
</dbReference>
<evidence type="ECO:0000259" key="4">
    <source>
        <dbReference type="Pfam" id="PF00171"/>
    </source>
</evidence>
<feature type="domain" description="Aldehyde dehydrogenase" evidence="4">
    <location>
        <begin position="27"/>
        <end position="478"/>
    </location>
</feature>
<dbReference type="InterPro" id="IPR016162">
    <property type="entry name" value="Ald_DH_N"/>
</dbReference>
<evidence type="ECO:0000256" key="3">
    <source>
        <dbReference type="ARBA" id="ARBA00023027"/>
    </source>
</evidence>
<dbReference type="CDD" id="cd07152">
    <property type="entry name" value="ALDH_BenzADH"/>
    <property type="match status" value="1"/>
</dbReference>
<protein>
    <submittedName>
        <fullName evidence="5">Benzaldehyde dehydrogenase</fullName>
    </submittedName>
</protein>
<dbReference type="InterPro" id="IPR016161">
    <property type="entry name" value="Ald_DH/histidinol_DH"/>
</dbReference>
<dbReference type="FunFam" id="3.40.309.10:FF:000009">
    <property type="entry name" value="Aldehyde dehydrogenase A"/>
    <property type="match status" value="1"/>
</dbReference>
<sequence length="490" mass="50609">MTISEGKALFDSDVWTGKLFSGGWTAGPGTADVIEPATGATLGRIGIADGETVAGASAAARRAQPAWFGLPYDERSAVLRRAAAVAEAQFDAIVDWTVRESGSTRAKAAVETSVTIKALHEAAGLPSRAAGEVLPSGAGRLSLARRRPRGVVGVISPFNFPLYLAMRAVAPALALGNAVVLKPDPRTAVCGGVAIARIFELAGLPAGVLHVVPGDGAAGAALVADPNVAMIHFTGSTAAGRKVGEAAGRYLKKVSLELGGKNSLIVLDDADLDRAIANTAWGAYLHQGQICMATGRVLVQRALHDRFVAKLAEKARSLRVGNPATEDVGLGPLINAAQRDHAARVVAAARDAGARVDAGGGYRDLFFEPTVLSGVTRGNPAFDEEIFGPVAVVVPFDTDEDAIALANDSAYGLSMAILSADVGRALRLGERLHTGLLHINDQTVNDEVVNPFGGVGASGNGTSIGGAANLEEFTQWQWLTVKGEAPLYPL</sequence>
<reference evidence="5 6" key="1">
    <citation type="submission" date="2015-11" db="EMBL/GenBank/DDBJ databases">
        <title>Expanding the genomic diversity of Burkholderia species for the development of highly accurate diagnostics.</title>
        <authorList>
            <person name="Sahl J."/>
            <person name="Keim P."/>
            <person name="Wagner D."/>
        </authorList>
    </citation>
    <scope>NUCLEOTIDE SEQUENCE [LARGE SCALE GENOMIC DNA]</scope>
    <source>
        <strain evidence="5 6">MSMB574WGS</strain>
    </source>
</reference>
<comment type="similarity">
    <text evidence="1">Belongs to the aldehyde dehydrogenase family.</text>
</comment>
<dbReference type="PANTHER" id="PTHR42986">
    <property type="entry name" value="BENZALDEHYDE DEHYDROGENASE YFMT"/>
    <property type="match status" value="1"/>
</dbReference>
<dbReference type="InterPro" id="IPR015590">
    <property type="entry name" value="Aldehyde_DH_dom"/>
</dbReference>
<dbReference type="PANTHER" id="PTHR42986:SF1">
    <property type="entry name" value="BENZALDEHYDE DEHYDROGENASE YFMT"/>
    <property type="match status" value="1"/>
</dbReference>
<dbReference type="SUPFAM" id="SSF53720">
    <property type="entry name" value="ALDH-like"/>
    <property type="match status" value="1"/>
</dbReference>
<keyword evidence="3" id="KW-0520">NAD</keyword>
<dbReference type="Gene3D" id="3.40.605.10">
    <property type="entry name" value="Aldehyde Dehydrogenase, Chain A, domain 1"/>
    <property type="match status" value="1"/>
</dbReference>
<name>A0A132EQ60_9BURK</name>
<dbReference type="InterPro" id="IPR016160">
    <property type="entry name" value="Ald_DH_CS_CYS"/>
</dbReference>
<dbReference type="RefSeq" id="WP_060300887.1">
    <property type="nucleotide sequence ID" value="NZ_LPJX01000077.1"/>
</dbReference>
<dbReference type="AlphaFoldDB" id="A0A132EQ60"/>
<accession>A0A132EQ60</accession>
<organism evidence="5 6">
    <name type="scientific">Burkholderia pseudomultivorans</name>
    <dbReference type="NCBI Taxonomy" id="1207504"/>
    <lineage>
        <taxon>Bacteria</taxon>
        <taxon>Pseudomonadati</taxon>
        <taxon>Pseudomonadota</taxon>
        <taxon>Betaproteobacteria</taxon>
        <taxon>Burkholderiales</taxon>
        <taxon>Burkholderiaceae</taxon>
        <taxon>Burkholderia</taxon>
        <taxon>Burkholderia cepacia complex</taxon>
    </lineage>
</organism>
<proteinExistence type="inferred from homology"/>
<evidence type="ECO:0000256" key="1">
    <source>
        <dbReference type="ARBA" id="ARBA00009986"/>
    </source>
</evidence>
<dbReference type="Pfam" id="PF00171">
    <property type="entry name" value="Aldedh"/>
    <property type="match status" value="1"/>
</dbReference>
<dbReference type="InterPro" id="IPR016163">
    <property type="entry name" value="Ald_DH_C"/>
</dbReference>
<dbReference type="Gene3D" id="3.40.309.10">
    <property type="entry name" value="Aldehyde Dehydrogenase, Chain A, domain 2"/>
    <property type="match status" value="1"/>
</dbReference>